<dbReference type="InterPro" id="IPR053275">
    <property type="entry name" value="Agnestin_monoxygenase"/>
</dbReference>
<dbReference type="AlphaFoldDB" id="A0A378JD13"/>
<dbReference type="EMBL" id="LNYE01000023">
    <property type="protein sequence ID" value="KTD09232.1"/>
    <property type="molecule type" value="Genomic_DNA"/>
</dbReference>
<dbReference type="STRING" id="45066.Lgra_2467"/>
<evidence type="ECO:0000313" key="1">
    <source>
        <dbReference type="EMBL" id="KTD09232.1"/>
    </source>
</evidence>
<dbReference type="SUPFAM" id="SSF51971">
    <property type="entry name" value="Nucleotide-binding domain"/>
    <property type="match status" value="1"/>
</dbReference>
<evidence type="ECO:0000313" key="4">
    <source>
        <dbReference type="Proteomes" id="UP000254476"/>
    </source>
</evidence>
<protein>
    <submittedName>
        <fullName evidence="1">Pyridine nucleotide-disulfide oxidoreductase</fullName>
    </submittedName>
    <submittedName>
        <fullName evidence="2">Pyridine nucleotide-disulphide oxidoreductase</fullName>
    </submittedName>
</protein>
<keyword evidence="3" id="KW-1185">Reference proteome</keyword>
<dbReference type="PANTHER" id="PTHR38688:SF1">
    <property type="entry name" value="FAD_NAD(P)-BINDING DOMAIN-CONTAINING PROTEIN"/>
    <property type="match status" value="1"/>
</dbReference>
<reference evidence="1 3" key="1">
    <citation type="submission" date="2015-11" db="EMBL/GenBank/DDBJ databases">
        <title>Genomic analysis of 38 Legionella species identifies large and diverse effector repertoires.</title>
        <authorList>
            <person name="Burstein D."/>
            <person name="Amaro F."/>
            <person name="Zusman T."/>
            <person name="Lifshitz Z."/>
            <person name="Cohen O."/>
            <person name="Gilbert J.A."/>
            <person name="Pupko T."/>
            <person name="Shuman H.A."/>
            <person name="Segal G."/>
        </authorList>
    </citation>
    <scope>NUCLEOTIDE SEQUENCE [LARGE SCALE GENOMIC DNA]</scope>
    <source>
        <strain evidence="1 3">Lyon 8420412</strain>
    </source>
</reference>
<reference evidence="2 4" key="2">
    <citation type="submission" date="2018-06" db="EMBL/GenBank/DDBJ databases">
        <authorList>
            <consortium name="Pathogen Informatics"/>
            <person name="Doyle S."/>
        </authorList>
    </citation>
    <scope>NUCLEOTIDE SEQUENCE [LARGE SCALE GENOMIC DNA]</scope>
    <source>
        <strain evidence="2 4">NCTC12388</strain>
    </source>
</reference>
<dbReference type="Pfam" id="PF13738">
    <property type="entry name" value="Pyr_redox_3"/>
    <property type="match status" value="1"/>
</dbReference>
<dbReference type="PRINTS" id="PR00368">
    <property type="entry name" value="FADPNR"/>
</dbReference>
<dbReference type="Gene3D" id="3.50.50.60">
    <property type="entry name" value="FAD/NAD(P)-binding domain"/>
    <property type="match status" value="1"/>
</dbReference>
<sequence>MNKKIMQNKKFQWAVIGAGPAGIAAVGKLLDHGVLPEDILWLDPHFNVGDLGYFWRNVSSNTKVKLFKNFLFAVNSFYYQDAPVDFKLNHLPEDETCTLGFVVEPLQWITDHLLKKVQAVKTIVHAMSLSERLWSLNSEKQTYYAKNVILATGASPSTLNYPGVNVIPFEIAIDKEKLSSVFHHEETYGVFGSSHSAIIILKHLVELGAKKIINFYRSPCCYAIEMDNWILFDNTGLKGQSAAWARENIDGILPPNLVRYNVSEPNSARFLPECEHVIYAVGFEKRKTIVIGDYEYSQHNPYVGIIGPGLFGLGIAYPETKADSYGNVESQVGLWKFMVYLNKVMPIWFKYPA</sequence>
<organism evidence="2 4">
    <name type="scientific">Legionella gratiana</name>
    <dbReference type="NCBI Taxonomy" id="45066"/>
    <lineage>
        <taxon>Bacteria</taxon>
        <taxon>Pseudomonadati</taxon>
        <taxon>Pseudomonadota</taxon>
        <taxon>Gammaproteobacteria</taxon>
        <taxon>Legionellales</taxon>
        <taxon>Legionellaceae</taxon>
        <taxon>Legionella</taxon>
    </lineage>
</organism>
<dbReference type="InterPro" id="IPR036188">
    <property type="entry name" value="FAD/NAD-bd_sf"/>
</dbReference>
<dbReference type="PRINTS" id="PR00411">
    <property type="entry name" value="PNDRDTASEI"/>
</dbReference>
<proteinExistence type="predicted"/>
<dbReference type="Proteomes" id="UP000254476">
    <property type="component" value="Unassembled WGS sequence"/>
</dbReference>
<accession>A0A378JD13</accession>
<dbReference type="Proteomes" id="UP000054691">
    <property type="component" value="Unassembled WGS sequence"/>
</dbReference>
<dbReference type="EMBL" id="UGOB01000001">
    <property type="protein sequence ID" value="STX45515.1"/>
    <property type="molecule type" value="Genomic_DNA"/>
</dbReference>
<evidence type="ECO:0000313" key="2">
    <source>
        <dbReference type="EMBL" id="STX45515.1"/>
    </source>
</evidence>
<evidence type="ECO:0000313" key="3">
    <source>
        <dbReference type="Proteomes" id="UP000054691"/>
    </source>
</evidence>
<dbReference type="PANTHER" id="PTHR38688">
    <property type="entry name" value="PYR_REDOX_2 DOMAIN-CONTAINING PROTEIN"/>
    <property type="match status" value="1"/>
</dbReference>
<gene>
    <name evidence="1" type="ORF">Lgra_2467</name>
    <name evidence="2" type="ORF">NCTC12388_02253</name>
</gene>
<name>A0A378JD13_9GAMM</name>